<name>A0A1Y1S4E3_9MICR</name>
<dbReference type="EMBL" id="LWDP01000134">
    <property type="protein sequence ID" value="ORD93242.1"/>
    <property type="molecule type" value="Genomic_DNA"/>
</dbReference>
<protein>
    <submittedName>
        <fullName evidence="1">Uncharacterized protein</fullName>
    </submittedName>
</protein>
<accession>A0A1Y1S4E3</accession>
<organism evidence="1 2">
    <name type="scientific">Enterospora canceri</name>
    <dbReference type="NCBI Taxonomy" id="1081671"/>
    <lineage>
        <taxon>Eukaryota</taxon>
        <taxon>Fungi</taxon>
        <taxon>Fungi incertae sedis</taxon>
        <taxon>Microsporidia</taxon>
        <taxon>Enterocytozoonidae</taxon>
        <taxon>Enterospora</taxon>
    </lineage>
</organism>
<gene>
    <name evidence="1" type="ORF">ECANGB1_515</name>
</gene>
<keyword evidence="2" id="KW-1185">Reference proteome</keyword>
<evidence type="ECO:0000313" key="1">
    <source>
        <dbReference type="EMBL" id="ORD93242.1"/>
    </source>
</evidence>
<dbReference type="AlphaFoldDB" id="A0A1Y1S4E3"/>
<evidence type="ECO:0000313" key="2">
    <source>
        <dbReference type="Proteomes" id="UP000192639"/>
    </source>
</evidence>
<dbReference type="VEuPathDB" id="MicrosporidiaDB:ECANGB1_515"/>
<proteinExistence type="predicted"/>
<comment type="caution">
    <text evidence="1">The sequence shown here is derived from an EMBL/GenBank/DDBJ whole genome shotgun (WGS) entry which is preliminary data.</text>
</comment>
<dbReference type="Proteomes" id="UP000192639">
    <property type="component" value="Unassembled WGS sequence"/>
</dbReference>
<reference evidence="1 2" key="1">
    <citation type="journal article" date="2017" name="Environ. Microbiol.">
        <title>Decay of the glycolytic pathway and adaptation to intranuclear parasitism within Enterocytozoonidae microsporidia.</title>
        <authorList>
            <person name="Wiredu Boakye D."/>
            <person name="Jaroenlak P."/>
            <person name="Prachumwat A."/>
            <person name="Williams T.A."/>
            <person name="Bateman K.S."/>
            <person name="Itsathitphaisarn O."/>
            <person name="Sritunyalucksana K."/>
            <person name="Paszkiewicz K.H."/>
            <person name="Moore K.A."/>
            <person name="Stentiford G.D."/>
            <person name="Williams B.A."/>
        </authorList>
    </citation>
    <scope>NUCLEOTIDE SEQUENCE [LARGE SCALE GENOMIC DNA]</scope>
    <source>
        <strain evidence="1 2">GB1</strain>
    </source>
</reference>
<sequence length="64" mass="7910">MYGSSLIMGMLMLCNRYESITYSMWIYRDYYNENVREICSRMIRKEKEEVFDTFDVVELELRMN</sequence>